<comment type="caution">
    <text evidence="1">The sequence shown here is derived from an EMBL/GenBank/DDBJ whole genome shotgun (WGS) entry which is preliminary data.</text>
</comment>
<protein>
    <submittedName>
        <fullName evidence="1">Uncharacterized protein</fullName>
    </submittedName>
</protein>
<reference evidence="1 2" key="1">
    <citation type="journal article" date="2021" name="Hortic Res">
        <title>High-quality reference genome and annotation aids understanding of berry development for evergreen blueberry (Vaccinium darrowii).</title>
        <authorList>
            <person name="Yu J."/>
            <person name="Hulse-Kemp A.M."/>
            <person name="Babiker E."/>
            <person name="Staton M."/>
        </authorList>
    </citation>
    <scope>NUCLEOTIDE SEQUENCE [LARGE SCALE GENOMIC DNA]</scope>
    <source>
        <strain evidence="2">cv. NJ 8807/NJ 8810</strain>
        <tissue evidence="1">Young leaf</tissue>
    </source>
</reference>
<evidence type="ECO:0000313" key="1">
    <source>
        <dbReference type="EMBL" id="KAH7865426.1"/>
    </source>
</evidence>
<keyword evidence="2" id="KW-1185">Reference proteome</keyword>
<evidence type="ECO:0000313" key="2">
    <source>
        <dbReference type="Proteomes" id="UP000828048"/>
    </source>
</evidence>
<gene>
    <name evidence="1" type="ORF">Vadar_006521</name>
</gene>
<sequence>MANQRLLRRLMWWRKWAKRDWAIAASAAVFAVSIVSFSLIFDFHSKQSNHHTTPPTSWVPLTLLRNAHDRGALCLDGSLPGYHFQKGFGSGSHNWVLHIEGGGWCDSIESCSTRKRTALGSSKYMESQVEFAGILSPELSQNPDFFNWNKVKIRYCDGGSFSGHPEKLFFRGQLIWEALMDELLSVGLSNARQALLSGCSAGGLATLIHCDDFQEILPKAATVKCLADAGFFLNEKDIAGNRTIESFYQDVVNLQGIAKSLNKDCVARMEPAKCFFPQEFIRNIKTPIFLVHPAYDFWQIKNIFVPDSSDPRGNWFNCKLNIHNCSPSQIEVLTGYRDSLLKLLSDFLQNKDVGVFIDSCFVHCQTWMSLTWHSPNSPRINHKTIAESVGDWYFNRKTSKQVDCPSESVEESEGMVEMAAVLFAPGLANVLMW</sequence>
<dbReference type="EMBL" id="CM037159">
    <property type="protein sequence ID" value="KAH7865426.1"/>
    <property type="molecule type" value="Genomic_DNA"/>
</dbReference>
<accession>A0ACB7ZHI5</accession>
<proteinExistence type="predicted"/>
<organism evidence="1 2">
    <name type="scientific">Vaccinium darrowii</name>
    <dbReference type="NCBI Taxonomy" id="229202"/>
    <lineage>
        <taxon>Eukaryota</taxon>
        <taxon>Viridiplantae</taxon>
        <taxon>Streptophyta</taxon>
        <taxon>Embryophyta</taxon>
        <taxon>Tracheophyta</taxon>
        <taxon>Spermatophyta</taxon>
        <taxon>Magnoliopsida</taxon>
        <taxon>eudicotyledons</taxon>
        <taxon>Gunneridae</taxon>
        <taxon>Pentapetalae</taxon>
        <taxon>asterids</taxon>
        <taxon>Ericales</taxon>
        <taxon>Ericaceae</taxon>
        <taxon>Vaccinioideae</taxon>
        <taxon>Vaccinieae</taxon>
        <taxon>Vaccinium</taxon>
    </lineage>
</organism>
<dbReference type="Proteomes" id="UP000828048">
    <property type="component" value="Chromosome 9"/>
</dbReference>
<name>A0ACB7ZHI5_9ERIC</name>